<keyword evidence="7 11" id="KW-0735">Signal-anchor</keyword>
<evidence type="ECO:0000313" key="14">
    <source>
        <dbReference type="EMBL" id="CAL5138940.1"/>
    </source>
</evidence>
<keyword evidence="5 11" id="KW-0808">Transferase</keyword>
<evidence type="ECO:0000256" key="7">
    <source>
        <dbReference type="ARBA" id="ARBA00022968"/>
    </source>
</evidence>
<dbReference type="PRINTS" id="PR02050">
    <property type="entry name" value="B14GALTRFASE"/>
</dbReference>
<dbReference type="GO" id="GO:0005975">
    <property type="term" value="P:carbohydrate metabolic process"/>
    <property type="evidence" value="ECO:0007669"/>
    <property type="project" value="InterPro"/>
</dbReference>
<dbReference type="EC" id="2.4.1.-" evidence="11"/>
<evidence type="ECO:0000256" key="10">
    <source>
        <dbReference type="ARBA" id="ARBA00023180"/>
    </source>
</evidence>
<comment type="caution">
    <text evidence="14">The sequence shown here is derived from an EMBL/GenBank/DDBJ whole genome shotgun (WGS) entry which is preliminary data.</text>
</comment>
<evidence type="ECO:0000256" key="6">
    <source>
        <dbReference type="ARBA" id="ARBA00022692"/>
    </source>
</evidence>
<keyword evidence="6 11" id="KW-0812">Transmembrane</keyword>
<evidence type="ECO:0000256" key="9">
    <source>
        <dbReference type="ARBA" id="ARBA00023136"/>
    </source>
</evidence>
<evidence type="ECO:0000256" key="8">
    <source>
        <dbReference type="ARBA" id="ARBA00022989"/>
    </source>
</evidence>
<dbReference type="GO" id="GO:0046525">
    <property type="term" value="F:xylosylprotein 4-beta-galactosyltransferase activity"/>
    <property type="evidence" value="ECO:0007669"/>
    <property type="project" value="TreeGrafter"/>
</dbReference>
<evidence type="ECO:0000256" key="4">
    <source>
        <dbReference type="ARBA" id="ARBA00022676"/>
    </source>
</evidence>
<evidence type="ECO:0000259" key="13">
    <source>
        <dbReference type="Pfam" id="PF13733"/>
    </source>
</evidence>
<feature type="domain" description="Galactosyltransferase N-terminal" evidence="13">
    <location>
        <begin position="77"/>
        <end position="143"/>
    </location>
</feature>
<proteinExistence type="inferred from homology"/>
<evidence type="ECO:0000256" key="11">
    <source>
        <dbReference type="RuleBase" id="RU368121"/>
    </source>
</evidence>
<comment type="subcellular location">
    <subcellularLocation>
        <location evidence="1">Membrane</location>
        <topology evidence="1">Single-pass type II membrane protein</topology>
    </subcellularLocation>
</comment>
<evidence type="ECO:0000256" key="1">
    <source>
        <dbReference type="ARBA" id="ARBA00004606"/>
    </source>
</evidence>
<feature type="transmembrane region" description="Helical" evidence="11">
    <location>
        <begin position="20"/>
        <end position="40"/>
    </location>
</feature>
<name>A0AAV2TQB3_CALDB</name>
<evidence type="ECO:0000259" key="12">
    <source>
        <dbReference type="Pfam" id="PF02709"/>
    </source>
</evidence>
<dbReference type="SUPFAM" id="SSF53448">
    <property type="entry name" value="Nucleotide-diphospho-sugar transferases"/>
    <property type="match status" value="1"/>
</dbReference>
<dbReference type="Gene3D" id="3.90.550.10">
    <property type="entry name" value="Spore Coat Polysaccharide Biosynthesis Protein SpsA, Chain A"/>
    <property type="match status" value="1"/>
</dbReference>
<dbReference type="EMBL" id="CAXLJL010000556">
    <property type="protein sequence ID" value="CAL5138940.1"/>
    <property type="molecule type" value="Genomic_DNA"/>
</dbReference>
<feature type="domain" description="Galactosyltransferase C-terminal" evidence="12">
    <location>
        <begin position="209"/>
        <end position="262"/>
    </location>
</feature>
<comment type="function">
    <text evidence="11">Catalyses the transfer of galactose onto proteins or lipids.</text>
</comment>
<keyword evidence="9 11" id="KW-0472">Membrane</keyword>
<gene>
    <name evidence="14" type="ORF">CDAUBV1_LOCUS14001</name>
</gene>
<dbReference type="Pfam" id="PF02709">
    <property type="entry name" value="Glyco_transf_7C"/>
    <property type="match status" value="1"/>
</dbReference>
<evidence type="ECO:0000256" key="3">
    <source>
        <dbReference type="ARBA" id="ARBA00005735"/>
    </source>
</evidence>
<dbReference type="InterPro" id="IPR027791">
    <property type="entry name" value="Galactosyl_T_C"/>
</dbReference>
<keyword evidence="4 11" id="KW-0328">Glycosyltransferase</keyword>
<organism evidence="14 15">
    <name type="scientific">Calicophoron daubneyi</name>
    <name type="common">Rumen fluke</name>
    <name type="synonym">Paramphistomum daubneyi</name>
    <dbReference type="NCBI Taxonomy" id="300641"/>
    <lineage>
        <taxon>Eukaryota</taxon>
        <taxon>Metazoa</taxon>
        <taxon>Spiralia</taxon>
        <taxon>Lophotrochozoa</taxon>
        <taxon>Platyhelminthes</taxon>
        <taxon>Trematoda</taxon>
        <taxon>Digenea</taxon>
        <taxon>Plagiorchiida</taxon>
        <taxon>Pronocephalata</taxon>
        <taxon>Paramphistomoidea</taxon>
        <taxon>Paramphistomidae</taxon>
        <taxon>Calicophoron</taxon>
    </lineage>
</organism>
<dbReference type="GO" id="GO:0016020">
    <property type="term" value="C:membrane"/>
    <property type="evidence" value="ECO:0007669"/>
    <property type="project" value="UniProtKB-SubCell"/>
</dbReference>
<comment type="similarity">
    <text evidence="3 11">Belongs to the glycosyltransferase 7 family.</text>
</comment>
<reference evidence="14" key="1">
    <citation type="submission" date="2024-06" db="EMBL/GenBank/DDBJ databases">
        <authorList>
            <person name="Liu X."/>
            <person name="Lenzi L."/>
            <person name="Haldenby T S."/>
            <person name="Uol C."/>
        </authorList>
    </citation>
    <scope>NUCLEOTIDE SEQUENCE</scope>
</reference>
<dbReference type="InterPro" id="IPR029044">
    <property type="entry name" value="Nucleotide-diphossugar_trans"/>
</dbReference>
<dbReference type="AlphaFoldDB" id="A0AAV2TQB3"/>
<dbReference type="InterPro" id="IPR003859">
    <property type="entry name" value="Galactosyl_T"/>
</dbReference>
<dbReference type="GO" id="GO:0005794">
    <property type="term" value="C:Golgi apparatus"/>
    <property type="evidence" value="ECO:0007669"/>
    <property type="project" value="TreeGrafter"/>
</dbReference>
<keyword evidence="10 11" id="KW-0325">Glycoprotein</keyword>
<evidence type="ECO:0000256" key="2">
    <source>
        <dbReference type="ARBA" id="ARBA00004922"/>
    </source>
</evidence>
<dbReference type="GO" id="GO:0030166">
    <property type="term" value="P:proteoglycan biosynthetic process"/>
    <property type="evidence" value="ECO:0007669"/>
    <property type="project" value="TreeGrafter"/>
</dbReference>
<sequence length="354" mass="40856">MGYEFEEEMRNQRLSQRRIAEGLLLIFIVFIILSLLAQLFSSHVHYRSKYPESSLNLVPVGGWEPCDLGRDSNPLLKEQHRLAVLVPFRDRFTELQQFLPHLDRFLTDQNVVHTFYIINQVDDFRFNRGALLNVGVLDSFKAETEGVKIENPLSHSSPPRRTHCYRLPSTDYLALHDVDLLPVDQALRYTWPTGTGPVHLLPAEIHPRYYWYKYYFGGVVLIRRVEFKDIDGMSNLFWGWGAEDDEFSLRIKRAGLKVSKPVDVTMGMNAFKIIHNEVRHVRDGQTYYDPRVRKLLRNPTGGLSTANYSVDSRRLIQISGVPALVVNVRLACNVDVDLCIESSKRLPDEPKEKS</sequence>
<dbReference type="PANTHER" id="PTHR19300:SF30">
    <property type="entry name" value="BETA-1,4-GALACTOSYLTRANSFERASE 7"/>
    <property type="match status" value="1"/>
</dbReference>
<accession>A0AAV2TQB3</accession>
<keyword evidence="8 11" id="KW-1133">Transmembrane helix</keyword>
<comment type="pathway">
    <text evidence="2 11">Protein modification; protein glycosylation.</text>
</comment>
<dbReference type="InterPro" id="IPR027995">
    <property type="entry name" value="Galactosyl_T_N"/>
</dbReference>
<evidence type="ECO:0000313" key="15">
    <source>
        <dbReference type="Proteomes" id="UP001497525"/>
    </source>
</evidence>
<dbReference type="Proteomes" id="UP001497525">
    <property type="component" value="Unassembled WGS sequence"/>
</dbReference>
<evidence type="ECO:0000256" key="5">
    <source>
        <dbReference type="ARBA" id="ARBA00022679"/>
    </source>
</evidence>
<dbReference type="PANTHER" id="PTHR19300">
    <property type="entry name" value="BETA-1,4-GALACTOSYLTRANSFERASE"/>
    <property type="match status" value="1"/>
</dbReference>
<protein>
    <recommendedName>
        <fullName evidence="11">Beta-1,4-galactosyltransferase</fullName>
        <ecNumber evidence="11">2.4.1.-</ecNumber>
    </recommendedName>
</protein>
<dbReference type="Pfam" id="PF13733">
    <property type="entry name" value="Glyco_transf_7N"/>
    <property type="match status" value="1"/>
</dbReference>